<name>A0A139ALC3_GONPJ</name>
<protein>
    <submittedName>
        <fullName evidence="13">CDP-diacylglycerol--glycerol-3-phosphate 3-phosphatidyltransferase</fullName>
    </submittedName>
</protein>
<dbReference type="GO" id="GO:0032049">
    <property type="term" value="P:cardiolipin biosynthetic process"/>
    <property type="evidence" value="ECO:0007669"/>
    <property type="project" value="TreeGrafter"/>
</dbReference>
<evidence type="ECO:0000256" key="2">
    <source>
        <dbReference type="ARBA" id="ARBA00010441"/>
    </source>
</evidence>
<evidence type="ECO:0000256" key="1">
    <source>
        <dbReference type="ARBA" id="ARBA00004141"/>
    </source>
</evidence>
<evidence type="ECO:0000313" key="14">
    <source>
        <dbReference type="Proteomes" id="UP000070544"/>
    </source>
</evidence>
<keyword evidence="4 11" id="KW-0808">Transferase</keyword>
<evidence type="ECO:0000256" key="4">
    <source>
        <dbReference type="ARBA" id="ARBA00022679"/>
    </source>
</evidence>
<dbReference type="InterPro" id="IPR004570">
    <property type="entry name" value="Phosphatidylglycerol_P_synth"/>
</dbReference>
<accession>A0A139ALC3</accession>
<dbReference type="OrthoDB" id="10020554at2759"/>
<evidence type="ECO:0000256" key="5">
    <source>
        <dbReference type="ARBA" id="ARBA00022692"/>
    </source>
</evidence>
<evidence type="ECO:0000313" key="13">
    <source>
        <dbReference type="EMBL" id="KXS17550.1"/>
    </source>
</evidence>
<dbReference type="GO" id="GO:0008444">
    <property type="term" value="F:CDP-diacylglycerol-glycerol-3-phosphate 3-phosphatidyltransferase activity"/>
    <property type="evidence" value="ECO:0007669"/>
    <property type="project" value="InterPro"/>
</dbReference>
<dbReference type="GO" id="GO:0043337">
    <property type="term" value="F:cardiolipin synthase (CMP-forming)"/>
    <property type="evidence" value="ECO:0007669"/>
    <property type="project" value="TreeGrafter"/>
</dbReference>
<dbReference type="InterPro" id="IPR050324">
    <property type="entry name" value="CDP-alcohol_PTase-I"/>
</dbReference>
<evidence type="ECO:0000256" key="12">
    <source>
        <dbReference type="SAM" id="Phobius"/>
    </source>
</evidence>
<proteinExistence type="inferred from homology"/>
<keyword evidence="10" id="KW-1208">Phospholipid metabolism</keyword>
<feature type="transmembrane region" description="Helical" evidence="12">
    <location>
        <begin position="73"/>
        <end position="92"/>
    </location>
</feature>
<dbReference type="STRING" id="1344416.A0A139ALC3"/>
<comment type="similarity">
    <text evidence="2 11">Belongs to the CDP-alcohol phosphatidyltransferase class-I family.</text>
</comment>
<reference evidence="13 14" key="1">
    <citation type="journal article" date="2015" name="Genome Biol. Evol.">
        <title>Phylogenomic analyses indicate that early fungi evolved digesting cell walls of algal ancestors of land plants.</title>
        <authorList>
            <person name="Chang Y."/>
            <person name="Wang S."/>
            <person name="Sekimoto S."/>
            <person name="Aerts A.L."/>
            <person name="Choi C."/>
            <person name="Clum A."/>
            <person name="LaButti K.M."/>
            <person name="Lindquist E.A."/>
            <person name="Yee Ngan C."/>
            <person name="Ohm R.A."/>
            <person name="Salamov A.A."/>
            <person name="Grigoriev I.V."/>
            <person name="Spatafora J.W."/>
            <person name="Berbee M.L."/>
        </authorList>
    </citation>
    <scope>NUCLEOTIDE SEQUENCE [LARGE SCALE GENOMIC DNA]</scope>
    <source>
        <strain evidence="13 14">JEL478</strain>
    </source>
</reference>
<dbReference type="GO" id="GO:0005739">
    <property type="term" value="C:mitochondrion"/>
    <property type="evidence" value="ECO:0007669"/>
    <property type="project" value="TreeGrafter"/>
</dbReference>
<keyword evidence="8 12" id="KW-0472">Membrane</keyword>
<dbReference type="PROSITE" id="PS00379">
    <property type="entry name" value="CDP_ALCOHOL_P_TRANSF"/>
    <property type="match status" value="1"/>
</dbReference>
<keyword evidence="6 12" id="KW-1133">Transmembrane helix</keyword>
<comment type="subcellular location">
    <subcellularLocation>
        <location evidence="1">Membrane</location>
        <topology evidence="1">Multi-pass membrane protein</topology>
    </subcellularLocation>
</comment>
<evidence type="ECO:0000256" key="3">
    <source>
        <dbReference type="ARBA" id="ARBA00022516"/>
    </source>
</evidence>
<evidence type="ECO:0000256" key="11">
    <source>
        <dbReference type="RuleBase" id="RU003750"/>
    </source>
</evidence>
<evidence type="ECO:0000256" key="7">
    <source>
        <dbReference type="ARBA" id="ARBA00023098"/>
    </source>
</evidence>
<organism evidence="13 14">
    <name type="scientific">Gonapodya prolifera (strain JEL478)</name>
    <name type="common">Monoblepharis prolifera</name>
    <dbReference type="NCBI Taxonomy" id="1344416"/>
    <lineage>
        <taxon>Eukaryota</taxon>
        <taxon>Fungi</taxon>
        <taxon>Fungi incertae sedis</taxon>
        <taxon>Chytridiomycota</taxon>
        <taxon>Chytridiomycota incertae sedis</taxon>
        <taxon>Monoblepharidomycetes</taxon>
        <taxon>Monoblepharidales</taxon>
        <taxon>Gonapodyaceae</taxon>
        <taxon>Gonapodya</taxon>
    </lineage>
</organism>
<dbReference type="PIRSF" id="PIRSF000847">
    <property type="entry name" value="Phos_ph_gly_syn"/>
    <property type="match status" value="1"/>
</dbReference>
<dbReference type="Gene3D" id="1.20.120.1760">
    <property type="match status" value="1"/>
</dbReference>
<dbReference type="InterPro" id="IPR043130">
    <property type="entry name" value="CDP-OH_PTrfase_TM_dom"/>
</dbReference>
<evidence type="ECO:0000256" key="10">
    <source>
        <dbReference type="ARBA" id="ARBA00023264"/>
    </source>
</evidence>
<dbReference type="EMBL" id="KQ965746">
    <property type="protein sequence ID" value="KXS17550.1"/>
    <property type="molecule type" value="Genomic_DNA"/>
</dbReference>
<keyword evidence="3" id="KW-0444">Lipid biosynthesis</keyword>
<evidence type="ECO:0000256" key="8">
    <source>
        <dbReference type="ARBA" id="ARBA00023136"/>
    </source>
</evidence>
<evidence type="ECO:0000256" key="6">
    <source>
        <dbReference type="ARBA" id="ARBA00022989"/>
    </source>
</evidence>
<keyword evidence="7" id="KW-0443">Lipid metabolism</keyword>
<keyword evidence="14" id="KW-1185">Reference proteome</keyword>
<evidence type="ECO:0000256" key="9">
    <source>
        <dbReference type="ARBA" id="ARBA00023209"/>
    </source>
</evidence>
<dbReference type="InterPro" id="IPR000462">
    <property type="entry name" value="CDP-OH_P_trans"/>
</dbReference>
<dbReference type="InterPro" id="IPR048254">
    <property type="entry name" value="CDP_ALCOHOL_P_TRANSF_CS"/>
</dbReference>
<dbReference type="OMA" id="KRFNMAS"/>
<keyword evidence="5 12" id="KW-0812">Transmembrane</keyword>
<keyword evidence="9" id="KW-0594">Phospholipid biosynthesis</keyword>
<dbReference type="GO" id="GO:0016020">
    <property type="term" value="C:membrane"/>
    <property type="evidence" value="ECO:0007669"/>
    <property type="project" value="UniProtKB-SubCell"/>
</dbReference>
<gene>
    <name evidence="13" type="ORF">M427DRAFT_96981</name>
</gene>
<dbReference type="Proteomes" id="UP000070544">
    <property type="component" value="Unassembled WGS sequence"/>
</dbReference>
<dbReference type="PANTHER" id="PTHR14269">
    <property type="entry name" value="CDP-DIACYLGLYCEROL--GLYCEROL-3-PHOSPHATE 3-PHOSPHATIDYLTRANSFERASE-RELATED"/>
    <property type="match status" value="1"/>
</dbReference>
<dbReference type="PANTHER" id="PTHR14269:SF60">
    <property type="entry name" value="CARDIOLIPIN SYNTHASE (CMP-FORMING)"/>
    <property type="match status" value="1"/>
</dbReference>
<sequence>MKHLQAFELREDIRTVPNLLTLSRIVLTPAIGWLIVQGSHGWALLAFGVAGFTDLLDGWIARRFSQQTILGTVLDPAADKILMTTLTISLWWGALLPGWLTVLIIGRDVGLVLGAFYVRWISLEPPKTLSRYWDVTLPSAEVRPTRVSKVNTAFQLALMGVSLASGIWDFQDWIGMDAFRIIVGTTTVWSGAQYLLANNSVKILRKLK</sequence>
<dbReference type="AlphaFoldDB" id="A0A139ALC3"/>
<dbReference type="Pfam" id="PF01066">
    <property type="entry name" value="CDP-OH_P_transf"/>
    <property type="match status" value="1"/>
</dbReference>